<accession>D5U1Q8</accession>
<evidence type="ECO:0000313" key="2">
    <source>
        <dbReference type="Proteomes" id="UP000002376"/>
    </source>
</evidence>
<name>D5U1Q8_THEAM</name>
<dbReference type="HOGENOM" id="CLU_095574_0_0_2"/>
<dbReference type="GeneID" id="9165800"/>
<keyword evidence="2" id="KW-1185">Reference proteome</keyword>
<dbReference type="AlphaFoldDB" id="D5U1Q8"/>
<reference key="3">
    <citation type="submission" date="2010-02" db="EMBL/GenBank/DDBJ databases">
        <title>Complete genome sequence of Thermosphaera aggregans type strain (M11TL).</title>
        <authorList>
            <consortium name="US DOE Joint Genome Institute (JGI-PGF)"/>
            <person name="Spring S."/>
            <person name="Lapidus A."/>
            <person name="Munk C."/>
            <person name="Schroeder M."/>
            <person name="Glavina Del Rio T."/>
            <person name="Tice H."/>
            <person name="Copeland A."/>
            <person name="Cheng J.-F."/>
            <person name="Lucas S."/>
            <person name="Chen F."/>
            <person name="Nolan M."/>
            <person name="Bruce D."/>
            <person name="Goodwin L."/>
            <person name="Pitluck S."/>
            <person name="Ivanova N."/>
            <person name="Mavromatis K."/>
            <person name="Ovchinnikova G."/>
            <person name="Pati A."/>
            <person name="Chen A."/>
            <person name="Palaniappan K."/>
            <person name="Land M."/>
            <person name="Hauser L."/>
            <person name="Chang Y.-J."/>
            <person name="Jeffries C.C."/>
            <person name="Brettin T."/>
            <person name="Detter J.C."/>
            <person name="Tapia R."/>
            <person name="Han C."/>
            <person name="Chain P."/>
            <person name="Heimerl T."/>
            <person name="Weik F."/>
            <person name="Goker M."/>
            <person name="Rachel R."/>
            <person name="Bristow J."/>
            <person name="Eisen J.A."/>
            <person name="Markowitz V."/>
            <person name="Hugenholtz P."/>
            <person name="Kyrpides N.C."/>
            <person name="Klenk H.-P."/>
        </authorList>
    </citation>
    <scope>NUCLEOTIDE SEQUENCE</scope>
    <source>
        <strain>DSM 11486</strain>
    </source>
</reference>
<sequence length="256" mass="28297">MSIVELVVHPTCFSSYRLLKTLGEKGFLNRLRILVADKPSIGFEKKAWSVPWLLVNGEPAAADPLEPWEVEAVLEGRGLQPPADPAESFMTSVMHSSYASSLVVLWGSLEPVLDKGFAKAAYRAPLTGVDVDKALEEVRGRMRELYNEWVDKLRRTLAVAFARELYWSSNRRLTTDDLVSASRPEVIGAWLLAKASIGRVGLPSNPLGAGMANAEEISSFISKTGKGILNKVENEANTLFNDKEYWEIVNHLKNGV</sequence>
<dbReference type="Proteomes" id="UP000002376">
    <property type="component" value="Chromosome"/>
</dbReference>
<dbReference type="eggNOG" id="arCOG04235">
    <property type="taxonomic scope" value="Archaea"/>
</dbReference>
<protein>
    <submittedName>
        <fullName evidence="1">Thioredoxin/glutaredoxin</fullName>
    </submittedName>
</protein>
<reference evidence="2" key="2">
    <citation type="journal article" date="2010" name="Stand. Genomic Sci.">
        <title>Complete genome sequence of Thermosphaera aggregans type strain (M11TLT).</title>
        <authorList>
            <person name="Spring S."/>
            <person name="Rachel R."/>
            <person name="Lapidus A."/>
            <person name="Davenport K."/>
            <person name="Tice H."/>
            <person name="Copeland A."/>
            <person name="Cheng J.-F."/>
            <person name="Lucas S."/>
            <person name="Chen F."/>
            <person name="Nolan M."/>
            <person name="Bruce D."/>
            <person name="Goodwin L."/>
            <person name="Pitluck S."/>
            <person name="Ivanova N."/>
            <person name="Mavromatis K."/>
            <person name="Ovchinnikova G."/>
            <person name="Pati A."/>
            <person name="Chen A."/>
            <person name="Palaniappan K."/>
            <person name="Land M."/>
            <person name="Hauser L."/>
            <person name="Chang Y.-J."/>
            <person name="Jeffries C.C."/>
            <person name="Brettin T."/>
            <person name="Detter J.C."/>
            <person name="Tapia R."/>
            <person name="Han C."/>
            <person name="Heimerl T."/>
            <person name="Weikl F."/>
            <person name="Brambilla E."/>
            <person name="Goker M."/>
            <person name="Bristow J."/>
            <person name="Eisen J.A."/>
            <person name="Markowitz V."/>
            <person name="Hugenholtz P."/>
            <person name="Kyrpides N.C."/>
            <person name="Klenk H.-P."/>
        </authorList>
    </citation>
    <scope>NUCLEOTIDE SEQUENCE [LARGE SCALE GENOMIC DNA]</scope>
    <source>
        <strain evidence="2">DSM 11486 / M11TL</strain>
    </source>
</reference>
<reference evidence="1 2" key="1">
    <citation type="journal article" date="2010" name="Stand. Genomic Sci.">
        <title>Complete genome sequence of Thermosphaera aggregans type strain (M11TL).</title>
        <authorList>
            <person name="Spring S."/>
            <person name="Rachel R."/>
            <person name="Lapidus A."/>
            <person name="Davenport K."/>
            <person name="Tice H."/>
            <person name="Copeland A."/>
            <person name="Cheng J.F."/>
            <person name="Lucas S."/>
            <person name="Chen F."/>
            <person name="Nolan M."/>
            <person name="Bruce D."/>
            <person name="Goodwin L."/>
            <person name="Pitluck S."/>
            <person name="Ivanova N."/>
            <person name="Mavromatis K."/>
            <person name="Ovchinnikova G."/>
            <person name="Pati A."/>
            <person name="Chen A."/>
            <person name="Palaniappan K."/>
            <person name="Land M."/>
            <person name="Hauser L."/>
            <person name="Chang Y.J."/>
            <person name="Jeffries C.C."/>
            <person name="Brettin T."/>
            <person name="Detter J.C."/>
            <person name="Tapia R."/>
            <person name="Han C."/>
            <person name="Heimerl T."/>
            <person name="Weikl F."/>
            <person name="Brambilla E."/>
            <person name="Goker M."/>
            <person name="Bristow J."/>
            <person name="Eisen J.A."/>
            <person name="Markowitz V."/>
            <person name="Hugenholtz P."/>
            <person name="Kyrpides N.C."/>
            <person name="Klenk H.P."/>
        </authorList>
    </citation>
    <scope>NUCLEOTIDE SEQUENCE [LARGE SCALE GENOMIC DNA]</scope>
    <source>
        <strain evidence="2">DSM 11486 / M11TL</strain>
    </source>
</reference>
<dbReference type="OrthoDB" id="31032at2157"/>
<dbReference type="RefSeq" id="WP_013129651.1">
    <property type="nucleotide sequence ID" value="NC_014160.1"/>
</dbReference>
<proteinExistence type="predicted"/>
<evidence type="ECO:0000313" key="1">
    <source>
        <dbReference type="EMBL" id="ADG91058.1"/>
    </source>
</evidence>
<gene>
    <name evidence="1" type="ordered locus">Tagg_0785</name>
</gene>
<dbReference type="KEGG" id="tag:Tagg_0785"/>
<organism evidence="1 2">
    <name type="scientific">Thermosphaera aggregans (strain DSM 11486 / M11TL)</name>
    <dbReference type="NCBI Taxonomy" id="633148"/>
    <lineage>
        <taxon>Archaea</taxon>
        <taxon>Thermoproteota</taxon>
        <taxon>Thermoprotei</taxon>
        <taxon>Desulfurococcales</taxon>
        <taxon>Desulfurococcaceae</taxon>
        <taxon>Thermosphaera</taxon>
    </lineage>
</organism>
<dbReference type="EMBL" id="CP001939">
    <property type="protein sequence ID" value="ADG91058.1"/>
    <property type="molecule type" value="Genomic_DNA"/>
</dbReference>